<dbReference type="PANTHER" id="PTHR10000:SF25">
    <property type="entry name" value="PHOSPHATASE YKRA-RELATED"/>
    <property type="match status" value="1"/>
</dbReference>
<dbReference type="InterPro" id="IPR036412">
    <property type="entry name" value="HAD-like_sf"/>
</dbReference>
<evidence type="ECO:0000313" key="2">
    <source>
        <dbReference type="Proteomes" id="UP000886724"/>
    </source>
</evidence>
<dbReference type="InterPro" id="IPR006379">
    <property type="entry name" value="HAD-SF_hydro_IIB"/>
</dbReference>
<sequence length="260" mass="29092">MIKAIFFDIDETLISKNHPQISDGVVNALKCLREKGIKLFIASGRHALEIEELGINDKFIFDGYLTLNGGYCYNQKEVIYKNPINKEDIARIVSYISEHNLACSFVESNDLYVNLVNDYVVEAQKSINTSIPPVKDAKRALENDVYQVNPFVGEEDVIKLTAELENCKYTKWHDGAYDLIAKNGGKQEGIKAVLKYYDIKLEETMAFGDGHNDVDMLKLVGIGVCMANGHPETIACSDYVTDTVNNDGIVSALKHFKLID</sequence>
<dbReference type="NCBIfam" id="TIGR01484">
    <property type="entry name" value="HAD-SF-IIB"/>
    <property type="match status" value="1"/>
</dbReference>
<dbReference type="Pfam" id="PF08282">
    <property type="entry name" value="Hydrolase_3"/>
    <property type="match status" value="1"/>
</dbReference>
<dbReference type="InterPro" id="IPR000150">
    <property type="entry name" value="Cof"/>
</dbReference>
<dbReference type="SUPFAM" id="SSF56784">
    <property type="entry name" value="HAD-like"/>
    <property type="match status" value="1"/>
</dbReference>
<dbReference type="GO" id="GO:0005829">
    <property type="term" value="C:cytosol"/>
    <property type="evidence" value="ECO:0007669"/>
    <property type="project" value="TreeGrafter"/>
</dbReference>
<accession>A0A9D1XP12</accession>
<dbReference type="PANTHER" id="PTHR10000">
    <property type="entry name" value="PHOSPHOSERINE PHOSPHATASE"/>
    <property type="match status" value="1"/>
</dbReference>
<dbReference type="InterPro" id="IPR023214">
    <property type="entry name" value="HAD_sf"/>
</dbReference>
<dbReference type="AlphaFoldDB" id="A0A9D1XP12"/>
<name>A0A9D1XP12_9FIRM</name>
<dbReference type="Proteomes" id="UP000886724">
    <property type="component" value="Unassembled WGS sequence"/>
</dbReference>
<evidence type="ECO:0000313" key="1">
    <source>
        <dbReference type="EMBL" id="HIX82582.1"/>
    </source>
</evidence>
<dbReference type="SFLD" id="SFLDG01140">
    <property type="entry name" value="C2.B:_Phosphomannomutase_and_P"/>
    <property type="match status" value="1"/>
</dbReference>
<proteinExistence type="predicted"/>
<dbReference type="Gene3D" id="3.40.50.1000">
    <property type="entry name" value="HAD superfamily/HAD-like"/>
    <property type="match status" value="1"/>
</dbReference>
<gene>
    <name evidence="1" type="ORF">H9980_11535</name>
</gene>
<dbReference type="PROSITE" id="PS01229">
    <property type="entry name" value="COF_2"/>
    <property type="match status" value="1"/>
</dbReference>
<protein>
    <submittedName>
        <fullName evidence="1">Cof-type HAD-IIB family hydrolase</fullName>
    </submittedName>
</protein>
<dbReference type="NCBIfam" id="TIGR00099">
    <property type="entry name" value="Cof-subfamily"/>
    <property type="match status" value="1"/>
</dbReference>
<dbReference type="EMBL" id="DXET01000255">
    <property type="protein sequence ID" value="HIX82582.1"/>
    <property type="molecule type" value="Genomic_DNA"/>
</dbReference>
<dbReference type="GO" id="GO:0000287">
    <property type="term" value="F:magnesium ion binding"/>
    <property type="evidence" value="ECO:0007669"/>
    <property type="project" value="TreeGrafter"/>
</dbReference>
<dbReference type="Gene3D" id="3.30.1240.10">
    <property type="match status" value="1"/>
</dbReference>
<reference evidence="1" key="2">
    <citation type="submission" date="2021-04" db="EMBL/GenBank/DDBJ databases">
        <authorList>
            <person name="Gilroy R."/>
        </authorList>
    </citation>
    <scope>NUCLEOTIDE SEQUENCE</scope>
    <source>
        <strain evidence="1">ChiGjej1B1-14440</strain>
    </source>
</reference>
<dbReference type="SFLD" id="SFLDS00003">
    <property type="entry name" value="Haloacid_Dehalogenase"/>
    <property type="match status" value="1"/>
</dbReference>
<keyword evidence="1" id="KW-0378">Hydrolase</keyword>
<reference evidence="1" key="1">
    <citation type="journal article" date="2021" name="PeerJ">
        <title>Extensive microbial diversity within the chicken gut microbiome revealed by metagenomics and culture.</title>
        <authorList>
            <person name="Gilroy R."/>
            <person name="Ravi A."/>
            <person name="Getino M."/>
            <person name="Pursley I."/>
            <person name="Horton D.L."/>
            <person name="Alikhan N.F."/>
            <person name="Baker D."/>
            <person name="Gharbi K."/>
            <person name="Hall N."/>
            <person name="Watson M."/>
            <person name="Adriaenssens E.M."/>
            <person name="Foster-Nyarko E."/>
            <person name="Jarju S."/>
            <person name="Secka A."/>
            <person name="Antonio M."/>
            <person name="Oren A."/>
            <person name="Chaudhuri R.R."/>
            <person name="La Ragione R."/>
            <person name="Hildebrand F."/>
            <person name="Pallen M.J."/>
        </authorList>
    </citation>
    <scope>NUCLEOTIDE SEQUENCE</scope>
    <source>
        <strain evidence="1">ChiGjej1B1-14440</strain>
    </source>
</reference>
<dbReference type="SFLD" id="SFLDG01144">
    <property type="entry name" value="C2.B.4:_PGP_Like"/>
    <property type="match status" value="1"/>
</dbReference>
<dbReference type="GO" id="GO:0016791">
    <property type="term" value="F:phosphatase activity"/>
    <property type="evidence" value="ECO:0007669"/>
    <property type="project" value="TreeGrafter"/>
</dbReference>
<organism evidence="1 2">
    <name type="scientific">Candidatus Erysipelatoclostridium merdavium</name>
    <dbReference type="NCBI Taxonomy" id="2838566"/>
    <lineage>
        <taxon>Bacteria</taxon>
        <taxon>Bacillati</taxon>
        <taxon>Bacillota</taxon>
        <taxon>Erysipelotrichia</taxon>
        <taxon>Erysipelotrichales</taxon>
        <taxon>Erysipelotrichales incertae sedis</taxon>
    </lineage>
</organism>
<comment type="caution">
    <text evidence="1">The sequence shown here is derived from an EMBL/GenBank/DDBJ whole genome shotgun (WGS) entry which is preliminary data.</text>
</comment>